<gene>
    <name evidence="1" type="ORF">San01_17400</name>
</gene>
<evidence type="ECO:0000313" key="2">
    <source>
        <dbReference type="Proteomes" id="UP000325598"/>
    </source>
</evidence>
<reference evidence="1 2" key="1">
    <citation type="submission" date="2019-10" db="EMBL/GenBank/DDBJ databases">
        <title>Whole genome shotgun sequence of Streptomyces angustmyceticus NBRC 3934.</title>
        <authorList>
            <person name="Hosoyama A."/>
            <person name="Ichikawa N."/>
            <person name="Kimura A."/>
            <person name="Kitahashi Y."/>
            <person name="Komaki H."/>
            <person name="Uohara A."/>
        </authorList>
    </citation>
    <scope>NUCLEOTIDE SEQUENCE [LARGE SCALE GENOMIC DNA]</scope>
    <source>
        <strain evidence="1 2">NBRC 3934</strain>
    </source>
</reference>
<protein>
    <submittedName>
        <fullName evidence="1">Uncharacterized protein</fullName>
    </submittedName>
</protein>
<evidence type="ECO:0000313" key="1">
    <source>
        <dbReference type="EMBL" id="GES29253.1"/>
    </source>
</evidence>
<organism evidence="1 2">
    <name type="scientific">Streptomyces angustmyceticus</name>
    <dbReference type="NCBI Taxonomy" id="285578"/>
    <lineage>
        <taxon>Bacteria</taxon>
        <taxon>Bacillati</taxon>
        <taxon>Actinomycetota</taxon>
        <taxon>Actinomycetes</taxon>
        <taxon>Kitasatosporales</taxon>
        <taxon>Streptomycetaceae</taxon>
        <taxon>Streptomyces</taxon>
    </lineage>
</organism>
<comment type="caution">
    <text evidence="1">The sequence shown here is derived from an EMBL/GenBank/DDBJ whole genome shotgun (WGS) entry which is preliminary data.</text>
</comment>
<dbReference type="Proteomes" id="UP000325598">
    <property type="component" value="Unassembled WGS sequence"/>
</dbReference>
<sequence length="88" mass="9203">MSKGRALSPMRGELDPALAQRDGEWQQPLMHIGSWGRDLVDQPLPRPTDGNPPRRCHRYLAAGAAAAGALVASVSCTGSLPATASGAR</sequence>
<keyword evidence="2" id="KW-1185">Reference proteome</keyword>
<dbReference type="AlphaFoldDB" id="A0A5J4L5A6"/>
<proteinExistence type="predicted"/>
<dbReference type="EMBL" id="BLAG01000005">
    <property type="protein sequence ID" value="GES29253.1"/>
    <property type="molecule type" value="Genomic_DNA"/>
</dbReference>
<name>A0A5J4L5A6_9ACTN</name>
<accession>A0A5J4L5A6</accession>